<protein>
    <submittedName>
        <fullName evidence="1">Uncharacterized protein</fullName>
    </submittedName>
</protein>
<dbReference type="KEGG" id="gbe:GbCGDNIH1_1524"/>
<reference evidence="1 2" key="1">
    <citation type="journal article" date="2007" name="J. Bacteriol.">
        <title>Genome sequence analysis of the emerging human pathogenic acetic acid bacterium Granulibacter bethesdensis.</title>
        <authorList>
            <person name="Greenberg D.E."/>
            <person name="Porcella S.F."/>
            <person name="Zelazny A.M."/>
            <person name="Virtaneva K."/>
            <person name="Sturdevant D.E."/>
            <person name="Kupko J.J.III."/>
            <person name="Barbian K.D."/>
            <person name="Babar A."/>
            <person name="Dorward D.W."/>
            <person name="Holland S.M."/>
        </authorList>
    </citation>
    <scope>NUCLEOTIDE SEQUENCE [LARGE SCALE GENOMIC DNA]</scope>
    <source>
        <strain evidence="2">ATCC BAA-1260 / CGDNIH1</strain>
    </source>
</reference>
<organism evidence="1 2">
    <name type="scientific">Granulibacter bethesdensis (strain ATCC BAA-1260 / CGDNIH1)</name>
    <dbReference type="NCBI Taxonomy" id="391165"/>
    <lineage>
        <taxon>Bacteria</taxon>
        <taxon>Pseudomonadati</taxon>
        <taxon>Pseudomonadota</taxon>
        <taxon>Alphaproteobacteria</taxon>
        <taxon>Acetobacterales</taxon>
        <taxon>Acetobacteraceae</taxon>
        <taxon>Granulibacter</taxon>
    </lineage>
</organism>
<proteinExistence type="predicted"/>
<sequence length="94" mass="10130">MRIGGTIPPWQKDGWSSSHTLNLIRGWFCLVSVNFRKVDAMPEALKQNNEAISEEELEAANGGGFRTAVTKKATKTIAKAGIEVAAEKVAGKNS</sequence>
<dbReference type="AlphaFoldDB" id="Q0BRY0"/>
<dbReference type="EMBL" id="CP000394">
    <property type="protein sequence ID" value="ABI62422.1"/>
    <property type="molecule type" value="Genomic_DNA"/>
</dbReference>
<accession>Q0BRY0</accession>
<keyword evidence="2" id="KW-1185">Reference proteome</keyword>
<gene>
    <name evidence="1" type="ordered locus">GbCGDNIH1_1524</name>
</gene>
<dbReference type="HOGENOM" id="CLU_185162_0_0_5"/>
<name>Q0BRY0_GRABC</name>
<evidence type="ECO:0000313" key="2">
    <source>
        <dbReference type="Proteomes" id="UP000001963"/>
    </source>
</evidence>
<dbReference type="Proteomes" id="UP000001963">
    <property type="component" value="Chromosome"/>
</dbReference>
<evidence type="ECO:0000313" key="1">
    <source>
        <dbReference type="EMBL" id="ABI62422.1"/>
    </source>
</evidence>